<dbReference type="GO" id="GO:0000045">
    <property type="term" value="P:autophagosome assembly"/>
    <property type="evidence" value="ECO:0007669"/>
    <property type="project" value="TreeGrafter"/>
</dbReference>
<evidence type="ECO:0000256" key="2">
    <source>
        <dbReference type="ARBA" id="ARBA00022448"/>
    </source>
</evidence>
<evidence type="ECO:0000256" key="10">
    <source>
        <dbReference type="RuleBase" id="RU363115"/>
    </source>
</evidence>
<comment type="function">
    <text evidence="10">Required for selective autophagic degradation of the nucleus (nucleophagy) as well as for mitophagy which contributes to regulate mitochondrial quantity and quality by eliminating the mitochondria to a basal level to fulfill cellular energy requirements and preventing excess ROS production.</text>
</comment>
<gene>
    <name evidence="13" type="ORF">O0I10_009572</name>
</gene>
<feature type="domain" description="Peptidase C54 catalytic" evidence="12">
    <location>
        <begin position="145"/>
        <end position="444"/>
    </location>
</feature>
<keyword evidence="7" id="KW-0653">Protein transport</keyword>
<evidence type="ECO:0000256" key="5">
    <source>
        <dbReference type="ARBA" id="ARBA00022801"/>
    </source>
</evidence>
<feature type="region of interest" description="Disordered" evidence="11">
    <location>
        <begin position="93"/>
        <end position="138"/>
    </location>
</feature>
<feature type="compositionally biased region" description="Acidic residues" evidence="11">
    <location>
        <begin position="479"/>
        <end position="488"/>
    </location>
</feature>
<dbReference type="GO" id="GO:0000423">
    <property type="term" value="P:mitophagy"/>
    <property type="evidence" value="ECO:0007669"/>
    <property type="project" value="TreeGrafter"/>
</dbReference>
<keyword evidence="6" id="KW-0788">Thiol protease</keyword>
<dbReference type="GeneID" id="83216977"/>
<dbReference type="RefSeq" id="XP_058339596.1">
    <property type="nucleotide sequence ID" value="XM_058489560.1"/>
</dbReference>
<dbReference type="PANTHER" id="PTHR22624">
    <property type="entry name" value="CYSTEINE PROTEASE ATG4"/>
    <property type="match status" value="1"/>
</dbReference>
<dbReference type="EC" id="3.4.22.-" evidence="10"/>
<keyword evidence="14" id="KW-1185">Reference proteome</keyword>
<feature type="compositionally biased region" description="Low complexity" evidence="11">
    <location>
        <begin position="97"/>
        <end position="106"/>
    </location>
</feature>
<proteinExistence type="inferred from homology"/>
<name>A0AAD7XYI4_9FUNG</name>
<dbReference type="InterPro" id="IPR038765">
    <property type="entry name" value="Papain-like_cys_pep_sf"/>
</dbReference>
<dbReference type="Pfam" id="PF03416">
    <property type="entry name" value="Peptidase_C54"/>
    <property type="match status" value="1"/>
</dbReference>
<keyword evidence="5 10" id="KW-0378">Hydrolase</keyword>
<keyword evidence="2" id="KW-0813">Transport</keyword>
<accession>A0AAD7XYI4</accession>
<dbReference type="GO" id="GO:0019786">
    <property type="term" value="F:protein-phosphatidylethanolamide deconjugating activity"/>
    <property type="evidence" value="ECO:0007669"/>
    <property type="project" value="InterPro"/>
</dbReference>
<reference evidence="13 14" key="1">
    <citation type="submission" date="2023-03" db="EMBL/GenBank/DDBJ databases">
        <title>Genome sequence of Lichtheimia ornata CBS 291.66.</title>
        <authorList>
            <person name="Mohabir J.T."/>
            <person name="Shea T.P."/>
            <person name="Kurbessoian T."/>
            <person name="Berby B."/>
            <person name="Fontaine J."/>
            <person name="Livny J."/>
            <person name="Gnirke A."/>
            <person name="Stajich J.E."/>
            <person name="Cuomo C.A."/>
        </authorList>
    </citation>
    <scope>NUCLEOTIDE SEQUENCE [LARGE SCALE GENOMIC DNA]</scope>
    <source>
        <strain evidence="13">CBS 291.66</strain>
    </source>
</reference>
<dbReference type="GO" id="GO:0005737">
    <property type="term" value="C:cytoplasm"/>
    <property type="evidence" value="ECO:0007669"/>
    <property type="project" value="UniProtKB-SubCell"/>
</dbReference>
<dbReference type="GO" id="GO:0016485">
    <property type="term" value="P:protein processing"/>
    <property type="evidence" value="ECO:0007669"/>
    <property type="project" value="TreeGrafter"/>
</dbReference>
<keyword evidence="3 10" id="KW-0963">Cytoplasm</keyword>
<evidence type="ECO:0000313" key="14">
    <source>
        <dbReference type="Proteomes" id="UP001234581"/>
    </source>
</evidence>
<dbReference type="InterPro" id="IPR046792">
    <property type="entry name" value="Peptidase_C54_cat"/>
</dbReference>
<keyword evidence="4 10" id="KW-0645">Protease</keyword>
<comment type="similarity">
    <text evidence="1 10">Belongs to the peptidase C54 family.</text>
</comment>
<evidence type="ECO:0000256" key="8">
    <source>
        <dbReference type="ARBA" id="ARBA00023006"/>
    </source>
</evidence>
<comment type="caution">
    <text evidence="13">The sequence shown here is derived from an EMBL/GenBank/DDBJ whole genome shotgun (WGS) entry which is preliminary data.</text>
</comment>
<evidence type="ECO:0000313" key="13">
    <source>
        <dbReference type="EMBL" id="KAJ8654682.1"/>
    </source>
</evidence>
<sequence>MDALDKTPSKHDRLPQPQNTNHISSAPFREKLLSNSSYLAAEIPLKLGHWVSHLWNQQEQQQSSSDSTLWLLGCKYAVNMSTLEKDMMRAQREPMFDTTTSTTTGEDNNDNDDDEETSAETGDTTTASASSSTSPSSYDMTMPPDFYHDLCSRLWMTYRHNFPPIRPSAYTTDIGWGCMLRSGQSLLANTLLIHCLGREWRREDNAEQNKEYRKIIQWFLDELSPRAPFSIHRIALLGKQLGKSIGEWFGPNTISQVILALVSDFPAAHLSVYIASDAVYRDDVEDVISGKRPRGDYGWCQSQEARDIYRHYTPVVQEQAGGGGGGEAVLILVAIRLGIDQLHPTYYPALKECMRLPWFVGIAGGRPNSSLYFVGLQGDDLFYLDPHFSRPALETLPMHDYTKQDLDTYHCPIPRKIHISQLDPSMMLGFYCRTRSELDAFCERITQMSKIYTPIFTIAKRAPEYDEDVRSENDFGIVSDEEEEEEEHDAVSETSL</sequence>
<dbReference type="Proteomes" id="UP001234581">
    <property type="component" value="Unassembled WGS sequence"/>
</dbReference>
<evidence type="ECO:0000256" key="6">
    <source>
        <dbReference type="ARBA" id="ARBA00022807"/>
    </source>
</evidence>
<evidence type="ECO:0000256" key="7">
    <source>
        <dbReference type="ARBA" id="ARBA00022927"/>
    </source>
</evidence>
<feature type="region of interest" description="Disordered" evidence="11">
    <location>
        <begin position="1"/>
        <end position="25"/>
    </location>
</feature>
<feature type="compositionally biased region" description="Acidic residues" evidence="11">
    <location>
        <begin position="107"/>
        <end position="118"/>
    </location>
</feature>
<protein>
    <recommendedName>
        <fullName evidence="10">Cysteine protease</fullName>
        <ecNumber evidence="10">3.4.22.-</ecNumber>
    </recommendedName>
</protein>
<feature type="compositionally biased region" description="Low complexity" evidence="11">
    <location>
        <begin position="119"/>
        <end position="138"/>
    </location>
</feature>
<evidence type="ECO:0000256" key="4">
    <source>
        <dbReference type="ARBA" id="ARBA00022670"/>
    </source>
</evidence>
<dbReference type="GO" id="GO:0015031">
    <property type="term" value="P:protein transport"/>
    <property type="evidence" value="ECO:0007669"/>
    <property type="project" value="UniProtKB-KW"/>
</dbReference>
<comment type="catalytic activity">
    <reaction evidence="9">
        <text>[protein]-C-terminal L-amino acid-glycyl-phosphatidylethanolamide + H2O = [protein]-C-terminal L-amino acid-glycine + a 1,2-diacyl-sn-glycero-3-phosphoethanolamine</text>
        <dbReference type="Rhea" id="RHEA:67548"/>
        <dbReference type="Rhea" id="RHEA-COMP:17323"/>
        <dbReference type="Rhea" id="RHEA-COMP:17324"/>
        <dbReference type="ChEBI" id="CHEBI:15377"/>
        <dbReference type="ChEBI" id="CHEBI:64612"/>
        <dbReference type="ChEBI" id="CHEBI:172940"/>
        <dbReference type="ChEBI" id="CHEBI:172941"/>
    </reaction>
    <physiologicalReaction direction="left-to-right" evidence="9">
        <dbReference type="Rhea" id="RHEA:67549"/>
    </physiologicalReaction>
</comment>
<organism evidence="13 14">
    <name type="scientific">Lichtheimia ornata</name>
    <dbReference type="NCBI Taxonomy" id="688661"/>
    <lineage>
        <taxon>Eukaryota</taxon>
        <taxon>Fungi</taxon>
        <taxon>Fungi incertae sedis</taxon>
        <taxon>Mucoromycota</taxon>
        <taxon>Mucoromycotina</taxon>
        <taxon>Mucoromycetes</taxon>
        <taxon>Mucorales</taxon>
        <taxon>Lichtheimiaceae</taxon>
        <taxon>Lichtheimia</taxon>
    </lineage>
</organism>
<dbReference type="InterPro" id="IPR005078">
    <property type="entry name" value="Peptidase_C54"/>
</dbReference>
<dbReference type="GO" id="GO:0004197">
    <property type="term" value="F:cysteine-type endopeptidase activity"/>
    <property type="evidence" value="ECO:0007669"/>
    <property type="project" value="TreeGrafter"/>
</dbReference>
<dbReference type="GO" id="GO:0005634">
    <property type="term" value="C:nucleus"/>
    <property type="evidence" value="ECO:0007669"/>
    <property type="project" value="UniProtKB-SubCell"/>
</dbReference>
<dbReference type="PANTHER" id="PTHR22624:SF49">
    <property type="entry name" value="CYSTEINE PROTEASE"/>
    <property type="match status" value="1"/>
</dbReference>
<dbReference type="GO" id="GO:0035973">
    <property type="term" value="P:aggrephagy"/>
    <property type="evidence" value="ECO:0007669"/>
    <property type="project" value="TreeGrafter"/>
</dbReference>
<dbReference type="GO" id="GO:0034727">
    <property type="term" value="P:piecemeal microautophagy of the nucleus"/>
    <property type="evidence" value="ECO:0007669"/>
    <property type="project" value="TreeGrafter"/>
</dbReference>
<evidence type="ECO:0000256" key="11">
    <source>
        <dbReference type="SAM" id="MobiDB-lite"/>
    </source>
</evidence>
<evidence type="ECO:0000256" key="1">
    <source>
        <dbReference type="ARBA" id="ARBA00010958"/>
    </source>
</evidence>
<feature type="compositionally biased region" description="Basic and acidic residues" evidence="11">
    <location>
        <begin position="1"/>
        <end position="14"/>
    </location>
</feature>
<evidence type="ECO:0000259" key="12">
    <source>
        <dbReference type="Pfam" id="PF03416"/>
    </source>
</evidence>
<evidence type="ECO:0000256" key="9">
    <source>
        <dbReference type="ARBA" id="ARBA00029362"/>
    </source>
</evidence>
<feature type="region of interest" description="Disordered" evidence="11">
    <location>
        <begin position="470"/>
        <end position="496"/>
    </location>
</feature>
<keyword evidence="10" id="KW-0539">Nucleus</keyword>
<dbReference type="EMBL" id="JARTCD010000057">
    <property type="protein sequence ID" value="KAJ8654682.1"/>
    <property type="molecule type" value="Genomic_DNA"/>
</dbReference>
<comment type="subcellular location">
    <subcellularLocation>
        <location evidence="10">Nucleus</location>
    </subcellularLocation>
    <subcellularLocation>
        <location evidence="10">Cytoplasm</location>
    </subcellularLocation>
</comment>
<keyword evidence="8" id="KW-0072">Autophagy</keyword>
<evidence type="ECO:0000256" key="3">
    <source>
        <dbReference type="ARBA" id="ARBA00022490"/>
    </source>
</evidence>
<dbReference type="SUPFAM" id="SSF54001">
    <property type="entry name" value="Cysteine proteinases"/>
    <property type="match status" value="1"/>
</dbReference>
<dbReference type="AlphaFoldDB" id="A0AAD7XYI4"/>